<dbReference type="InterPro" id="IPR013014">
    <property type="entry name" value="PTS_EIIC_2"/>
</dbReference>
<gene>
    <name evidence="11" type="ORF">ATTO_00500</name>
</gene>
<evidence type="ECO:0000313" key="11">
    <source>
        <dbReference type="EMBL" id="BDC90178.1"/>
    </source>
</evidence>
<keyword evidence="12" id="KW-1185">Reference proteome</keyword>
<dbReference type="GO" id="GO:0005886">
    <property type="term" value="C:plasma membrane"/>
    <property type="evidence" value="ECO:0007669"/>
    <property type="project" value="UniProtKB-SubCell"/>
</dbReference>
<dbReference type="KEGG" id="lcal:ATTO_00500"/>
<accession>A0AAU9CUG7</accession>
<name>A0AAU9CUG7_9ACTN</name>
<evidence type="ECO:0000256" key="2">
    <source>
        <dbReference type="ARBA" id="ARBA00022448"/>
    </source>
</evidence>
<organism evidence="11 12">
    <name type="scientific">Leptogranulimonas caecicola</name>
    <dbReference type="NCBI Taxonomy" id="2894156"/>
    <lineage>
        <taxon>Bacteria</taxon>
        <taxon>Bacillati</taxon>
        <taxon>Actinomycetota</taxon>
        <taxon>Coriobacteriia</taxon>
        <taxon>Coriobacteriales</taxon>
        <taxon>Kribbibacteriaceae</taxon>
        <taxon>Leptogranulimonas</taxon>
    </lineage>
</organism>
<evidence type="ECO:0000256" key="6">
    <source>
        <dbReference type="ARBA" id="ARBA00022692"/>
    </source>
</evidence>
<feature type="transmembrane region" description="Helical" evidence="9">
    <location>
        <begin position="339"/>
        <end position="358"/>
    </location>
</feature>
<dbReference type="PROSITE" id="PS51104">
    <property type="entry name" value="PTS_EIIC_TYPE_2"/>
    <property type="match status" value="1"/>
</dbReference>
<sequence>MDVLLNIVNYILGFGAAVFVPLIMLIIGLIVKMSFKDAFFAALTLGIAFTGMNVLINFMTGAITPAAQGLAEATGISLPAVDVGWPALSAIAWAWPLGVLCFPLLMVINLIMLLLKLTDTLNVDFWNCWTKLLTTVLTYYLCAAAGMPEGVAIAMGFVAASVQIILELKISDAFQPTIERITGIPGVTVPHAMMLTATVAYPIERLLEKIPAIENNNADAKWLRKKIGIFGENAVMGFIIGTAMGAIAYRDVQQALTLGVQAATALQLFPMVSKLFMQALSPISDAVGDFMKARFKGRELIIGLDWPILAGSNELWVTCILLIPFELILAFVLAPVGNIVLPFAGIVNICLVPGLLMVSNGNIIKMLIEGIIITPVYLLVSSSFAPWVTQLALTYSPDSLANVGGDALISWSTLECPDFRWAIANAFSGNVAGMVVLVGWLALFVWMLRGFKKRNEALKASE</sequence>
<proteinExistence type="predicted"/>
<evidence type="ECO:0000313" key="12">
    <source>
        <dbReference type="Proteomes" id="UP001431186"/>
    </source>
</evidence>
<dbReference type="PANTHER" id="PTHR37324">
    <property type="entry name" value="PTS SYSTEM GALACTITOL-SPECIFIC EIIC COMPONENT"/>
    <property type="match status" value="1"/>
</dbReference>
<dbReference type="PANTHER" id="PTHR37324:SF2">
    <property type="entry name" value="PTS SYSTEM GALACTITOL-SPECIFIC EIIC COMPONENT"/>
    <property type="match status" value="1"/>
</dbReference>
<feature type="transmembrane region" description="Helical" evidence="9">
    <location>
        <begin position="93"/>
        <end position="115"/>
    </location>
</feature>
<evidence type="ECO:0000259" key="10">
    <source>
        <dbReference type="PROSITE" id="PS51104"/>
    </source>
</evidence>
<dbReference type="InterPro" id="IPR013853">
    <property type="entry name" value="EIIC-GAT"/>
</dbReference>
<evidence type="ECO:0000256" key="4">
    <source>
        <dbReference type="ARBA" id="ARBA00022597"/>
    </source>
</evidence>
<evidence type="ECO:0000256" key="9">
    <source>
        <dbReference type="SAM" id="Phobius"/>
    </source>
</evidence>
<feature type="transmembrane region" description="Helical" evidence="9">
    <location>
        <begin position="315"/>
        <end position="333"/>
    </location>
</feature>
<dbReference type="Pfam" id="PF03611">
    <property type="entry name" value="EIIC-GAT"/>
    <property type="match status" value="1"/>
</dbReference>
<feature type="transmembrane region" description="Helical" evidence="9">
    <location>
        <begin position="12"/>
        <end position="31"/>
    </location>
</feature>
<feature type="transmembrane region" description="Helical" evidence="9">
    <location>
        <begin position="427"/>
        <end position="448"/>
    </location>
</feature>
<dbReference type="InterPro" id="IPR004703">
    <property type="entry name" value="PTS_sugar-sp_permease"/>
</dbReference>
<keyword evidence="8 9" id="KW-0472">Membrane</keyword>
<feature type="domain" description="PTS EIIC type-2" evidence="10">
    <location>
        <begin position="8"/>
        <end position="450"/>
    </location>
</feature>
<dbReference type="GO" id="GO:0009401">
    <property type="term" value="P:phosphoenolpyruvate-dependent sugar phosphotransferase system"/>
    <property type="evidence" value="ECO:0007669"/>
    <property type="project" value="UniProtKB-KW"/>
</dbReference>
<protein>
    <submittedName>
        <fullName evidence="11">PTS galactitol transporter subunit IIC</fullName>
    </submittedName>
</protein>
<feature type="transmembrane region" description="Helical" evidence="9">
    <location>
        <begin position="370"/>
        <end position="389"/>
    </location>
</feature>
<dbReference type="AlphaFoldDB" id="A0AAU9CUG7"/>
<keyword evidence="3" id="KW-1003">Cell membrane</keyword>
<evidence type="ECO:0000256" key="1">
    <source>
        <dbReference type="ARBA" id="ARBA00004651"/>
    </source>
</evidence>
<evidence type="ECO:0000256" key="5">
    <source>
        <dbReference type="ARBA" id="ARBA00022683"/>
    </source>
</evidence>
<keyword evidence="7 9" id="KW-1133">Transmembrane helix</keyword>
<dbReference type="RefSeq" id="WP_265591777.1">
    <property type="nucleotide sequence ID" value="NZ_AP025285.1"/>
</dbReference>
<feature type="transmembrane region" description="Helical" evidence="9">
    <location>
        <begin position="229"/>
        <end position="249"/>
    </location>
</feature>
<feature type="transmembrane region" description="Helical" evidence="9">
    <location>
        <begin position="38"/>
        <end position="56"/>
    </location>
</feature>
<evidence type="ECO:0000256" key="8">
    <source>
        <dbReference type="ARBA" id="ARBA00023136"/>
    </source>
</evidence>
<dbReference type="Proteomes" id="UP001431186">
    <property type="component" value="Chromosome"/>
</dbReference>
<reference evidence="11" key="1">
    <citation type="submission" date="2021-11" db="EMBL/GenBank/DDBJ databases">
        <title>Complete genome sequence of Atopobiaceae bacterium TOC12.</title>
        <authorList>
            <person name="Morinaga K."/>
            <person name="Kusada H."/>
            <person name="Tamaki H."/>
        </authorList>
    </citation>
    <scope>NUCLEOTIDE SEQUENCE</scope>
    <source>
        <strain evidence="11">TOC12</strain>
    </source>
</reference>
<evidence type="ECO:0000256" key="3">
    <source>
        <dbReference type="ARBA" id="ARBA00022475"/>
    </source>
</evidence>
<comment type="subcellular location">
    <subcellularLocation>
        <location evidence="1">Cell membrane</location>
        <topology evidence="1">Multi-pass membrane protein</topology>
    </subcellularLocation>
</comment>
<evidence type="ECO:0000256" key="7">
    <source>
        <dbReference type="ARBA" id="ARBA00022989"/>
    </source>
</evidence>
<dbReference type="PIRSF" id="PIRSF006304">
    <property type="entry name" value="GatC"/>
    <property type="match status" value="1"/>
</dbReference>
<keyword evidence="6 9" id="KW-0812">Transmembrane</keyword>
<dbReference type="EMBL" id="AP025285">
    <property type="protein sequence ID" value="BDC90178.1"/>
    <property type="molecule type" value="Genomic_DNA"/>
</dbReference>
<keyword evidence="4" id="KW-0762">Sugar transport</keyword>
<keyword evidence="5" id="KW-0598">Phosphotransferase system</keyword>
<dbReference type="GO" id="GO:0015577">
    <property type="term" value="F:galactitol transmembrane transporter activity"/>
    <property type="evidence" value="ECO:0007669"/>
    <property type="project" value="InterPro"/>
</dbReference>
<keyword evidence="2" id="KW-0813">Transport</keyword>